<protein>
    <submittedName>
        <fullName evidence="4">FecR family protein</fullName>
    </submittedName>
</protein>
<dbReference type="Proteomes" id="UP000199459">
    <property type="component" value="Unassembled WGS sequence"/>
</dbReference>
<dbReference type="Pfam" id="PF04773">
    <property type="entry name" value="FecR"/>
    <property type="match status" value="1"/>
</dbReference>
<feature type="transmembrane region" description="Helical" evidence="1">
    <location>
        <begin position="79"/>
        <end position="100"/>
    </location>
</feature>
<evidence type="ECO:0000259" key="2">
    <source>
        <dbReference type="Pfam" id="PF04773"/>
    </source>
</evidence>
<organism evidence="4 5">
    <name type="scientific">Nitrosomonas marina</name>
    <dbReference type="NCBI Taxonomy" id="917"/>
    <lineage>
        <taxon>Bacteria</taxon>
        <taxon>Pseudomonadati</taxon>
        <taxon>Pseudomonadota</taxon>
        <taxon>Betaproteobacteria</taxon>
        <taxon>Nitrosomonadales</taxon>
        <taxon>Nitrosomonadaceae</taxon>
        <taxon>Nitrosomonas</taxon>
    </lineage>
</organism>
<evidence type="ECO:0000259" key="3">
    <source>
        <dbReference type="Pfam" id="PF16220"/>
    </source>
</evidence>
<dbReference type="PIRSF" id="PIRSF018266">
    <property type="entry name" value="FecR"/>
    <property type="match status" value="1"/>
</dbReference>
<dbReference type="InterPro" id="IPR032623">
    <property type="entry name" value="FecR_N"/>
</dbReference>
<dbReference type="InterPro" id="IPR012373">
    <property type="entry name" value="Ferrdict_sens_TM"/>
</dbReference>
<dbReference type="GO" id="GO:0016989">
    <property type="term" value="F:sigma factor antagonist activity"/>
    <property type="evidence" value="ECO:0007669"/>
    <property type="project" value="TreeGrafter"/>
</dbReference>
<name>A0A1H8C526_9PROT</name>
<dbReference type="Gene3D" id="2.60.120.1440">
    <property type="match status" value="1"/>
</dbReference>
<dbReference type="PANTHER" id="PTHR30273">
    <property type="entry name" value="PERIPLASMIC SIGNAL SENSOR AND SIGMA FACTOR ACTIVATOR FECR-RELATED"/>
    <property type="match status" value="1"/>
</dbReference>
<keyword evidence="1" id="KW-0472">Membrane</keyword>
<evidence type="ECO:0000313" key="4">
    <source>
        <dbReference type="EMBL" id="SEM90183.1"/>
    </source>
</evidence>
<dbReference type="AlphaFoldDB" id="A0A1H8C526"/>
<feature type="domain" description="FecR N-terminal" evidence="3">
    <location>
        <begin position="20"/>
        <end position="62"/>
    </location>
</feature>
<dbReference type="InterPro" id="IPR006860">
    <property type="entry name" value="FecR"/>
</dbReference>
<sequence>MTETTQTDQTAGSNVPSLSEQAAEWAVCMSGKHVSPQQQADFKAWLAQDSRHGEAYAQVETLWHSITPKKHRNNSTIKSLLGIALLLGCLYGLPFSVWLADERTGTGEIRHITLNDGSRVTLDSNSAADIAYDSHQRRIFLHRGRILAYVAPESSIKRPPFIVETRDGSAQALGTRFIVNRTGTGSTVTVLESQVTVANRSRPHRFVTLQAGQSIRFGSEELQQPVAAPSFAASWAQARLIYQNTPLGKVVHDLTRYRSGYLGVNEQAAQLHFTGVLPADAPEEALNILKNALPVSITRYGDWIVRIETSN</sequence>
<accession>A0A1H8C526</accession>
<dbReference type="EMBL" id="FOCP01000004">
    <property type="protein sequence ID" value="SEM90183.1"/>
    <property type="molecule type" value="Genomic_DNA"/>
</dbReference>
<gene>
    <name evidence="4" type="ORF">SAMN05216325_10413</name>
</gene>
<proteinExistence type="predicted"/>
<reference evidence="4 5" key="1">
    <citation type="submission" date="2016-10" db="EMBL/GenBank/DDBJ databases">
        <authorList>
            <person name="de Groot N.N."/>
        </authorList>
    </citation>
    <scope>NUCLEOTIDE SEQUENCE [LARGE SCALE GENOMIC DNA]</scope>
    <source>
        <strain evidence="4 5">Nm22</strain>
    </source>
</reference>
<dbReference type="Pfam" id="PF16220">
    <property type="entry name" value="DUF4880"/>
    <property type="match status" value="1"/>
</dbReference>
<keyword evidence="1" id="KW-1133">Transmembrane helix</keyword>
<keyword evidence="1" id="KW-0812">Transmembrane</keyword>
<dbReference type="PANTHER" id="PTHR30273:SF2">
    <property type="entry name" value="PROTEIN FECR"/>
    <property type="match status" value="1"/>
</dbReference>
<dbReference type="RefSeq" id="WP_177167661.1">
    <property type="nucleotide sequence ID" value="NZ_FOCP01000004.1"/>
</dbReference>
<evidence type="ECO:0000256" key="1">
    <source>
        <dbReference type="SAM" id="Phobius"/>
    </source>
</evidence>
<feature type="domain" description="FecR protein" evidence="2">
    <location>
        <begin position="102"/>
        <end position="195"/>
    </location>
</feature>
<evidence type="ECO:0000313" key="5">
    <source>
        <dbReference type="Proteomes" id="UP000199459"/>
    </source>
</evidence>